<gene>
    <name evidence="3" type="ORF">AJ78_06812</name>
</gene>
<dbReference type="AlphaFoldDB" id="A0A1J9P7L5"/>
<dbReference type="InterPro" id="IPR042099">
    <property type="entry name" value="ANL_N_sf"/>
</dbReference>
<evidence type="ECO:0008006" key="5">
    <source>
        <dbReference type="Google" id="ProtNLM"/>
    </source>
</evidence>
<proteinExistence type="predicted"/>
<dbReference type="InterPro" id="IPR020845">
    <property type="entry name" value="AMP-binding_CS"/>
</dbReference>
<dbReference type="GO" id="GO:0016405">
    <property type="term" value="F:CoA-ligase activity"/>
    <property type="evidence" value="ECO:0007669"/>
    <property type="project" value="TreeGrafter"/>
</dbReference>
<dbReference type="PANTHER" id="PTHR24096:SF194">
    <property type="entry name" value="AMP-DEPENDENT SYNTHETASE_LIGASE DOMAIN-CONTAINING PROTEIN"/>
    <property type="match status" value="1"/>
</dbReference>
<dbReference type="Proteomes" id="UP000182235">
    <property type="component" value="Unassembled WGS sequence"/>
</dbReference>
<dbReference type="Pfam" id="PF13193">
    <property type="entry name" value="AMP-binding_C"/>
    <property type="match status" value="1"/>
</dbReference>
<dbReference type="Gene3D" id="3.40.50.12780">
    <property type="entry name" value="N-terminal domain of ligase-like"/>
    <property type="match status" value="1"/>
</dbReference>
<keyword evidence="4" id="KW-1185">Reference proteome</keyword>
<sequence length="566" mass="62343">MPKYSPFASIPIPSTNLLTFLFPEDSPLRTSTKPIWIDSQDTSINLSTSVALQWVKRLAMGLERFQAAGGSSGVNRGEVVLVISPNQIFVPAAYLGIVGSGRVFSGMNPNYSVQEMVYQMKNTEAKVILVHPSLVDTAIAAAKEANISPDRLFQFSETVNSTKNGVRDWTNGLLTTLQESHSYQWPEFRGDEAAKTVATINYSSGTTGLPKGVCVSHRNVMANVLQSMAIRGVLQRYSADSGPPQRWIGFLPLYHVYGQMYTIIVAAKMQVPVYVMKKFVYEDFLRVIQDHKITNLHVAPPIMVMLGKRPETAKYDLSSVKAITCGAAPLSRKLQNEVSQKLGVTVQQGWGMTEVTSAAMHVPGGLTDDTGSVGVLDPNCECKLLDDDGNEVADGEPGELYIRSPNVTMGYWKNEEATRETMLPDGWLRSGDIAVARGDWFWIVDRKKELIKVNALQVAPAELEAALLEHDGIADAAVVGMTIDDEEFPRAYIVLKDNAKQANSQVKPAEIQEWLKPRVSKHKWLTGGVVIVDEVPKSPSGKILRKVMREWAKRDAAKLQGARARL</sequence>
<dbReference type="Gene3D" id="3.30.300.30">
    <property type="match status" value="1"/>
</dbReference>
<protein>
    <recommendedName>
        <fullName evidence="5">4-coumarate-CoA ligase</fullName>
    </recommendedName>
</protein>
<dbReference type="SUPFAM" id="SSF56801">
    <property type="entry name" value="Acetyl-CoA synthetase-like"/>
    <property type="match status" value="1"/>
</dbReference>
<dbReference type="Pfam" id="PF00501">
    <property type="entry name" value="AMP-binding"/>
    <property type="match status" value="1"/>
</dbReference>
<dbReference type="STRING" id="1447872.A0A1J9P7L5"/>
<dbReference type="EMBL" id="LGRN01000382">
    <property type="protein sequence ID" value="OJD12625.1"/>
    <property type="molecule type" value="Genomic_DNA"/>
</dbReference>
<evidence type="ECO:0000313" key="4">
    <source>
        <dbReference type="Proteomes" id="UP000182235"/>
    </source>
</evidence>
<dbReference type="PROSITE" id="PS00455">
    <property type="entry name" value="AMP_BINDING"/>
    <property type="match status" value="1"/>
</dbReference>
<evidence type="ECO:0000313" key="3">
    <source>
        <dbReference type="EMBL" id="OJD12625.1"/>
    </source>
</evidence>
<evidence type="ECO:0000259" key="1">
    <source>
        <dbReference type="Pfam" id="PF00501"/>
    </source>
</evidence>
<name>A0A1J9P7L5_9EURO</name>
<dbReference type="InterPro" id="IPR045851">
    <property type="entry name" value="AMP-bd_C_sf"/>
</dbReference>
<dbReference type="CDD" id="cd05911">
    <property type="entry name" value="Firefly_Luc_like"/>
    <property type="match status" value="1"/>
</dbReference>
<accession>A0A1J9P7L5</accession>
<comment type="caution">
    <text evidence="3">The sequence shown here is derived from an EMBL/GenBank/DDBJ whole genome shotgun (WGS) entry which is preliminary data.</text>
</comment>
<feature type="domain" description="AMP-binding enzyme C-terminal" evidence="2">
    <location>
        <begin position="462"/>
        <end position="542"/>
    </location>
</feature>
<dbReference type="OrthoDB" id="6509636at2759"/>
<dbReference type="InterPro" id="IPR025110">
    <property type="entry name" value="AMP-bd_C"/>
</dbReference>
<feature type="domain" description="AMP-dependent synthetase/ligase" evidence="1">
    <location>
        <begin position="51"/>
        <end position="412"/>
    </location>
</feature>
<dbReference type="InterPro" id="IPR000873">
    <property type="entry name" value="AMP-dep_synth/lig_dom"/>
</dbReference>
<dbReference type="PANTHER" id="PTHR24096">
    <property type="entry name" value="LONG-CHAIN-FATTY-ACID--COA LIGASE"/>
    <property type="match status" value="1"/>
</dbReference>
<reference evidence="3 4" key="1">
    <citation type="submission" date="2015-07" db="EMBL/GenBank/DDBJ databases">
        <title>Emmonsia species relationships and genome sequence.</title>
        <authorList>
            <consortium name="The Broad Institute Genomics Platform"/>
            <person name="Cuomo C.A."/>
            <person name="Munoz J.F."/>
            <person name="Imamovic A."/>
            <person name="Priest M.E."/>
            <person name="Young S."/>
            <person name="Clay O.K."/>
            <person name="McEwen J.G."/>
        </authorList>
    </citation>
    <scope>NUCLEOTIDE SEQUENCE [LARGE SCALE GENOMIC DNA]</scope>
    <source>
        <strain evidence="3 4">UAMH 9510</strain>
    </source>
</reference>
<dbReference type="VEuPathDB" id="FungiDB:AJ78_06812"/>
<organism evidence="3 4">
    <name type="scientific">Emergomyces pasteurianus Ep9510</name>
    <dbReference type="NCBI Taxonomy" id="1447872"/>
    <lineage>
        <taxon>Eukaryota</taxon>
        <taxon>Fungi</taxon>
        <taxon>Dikarya</taxon>
        <taxon>Ascomycota</taxon>
        <taxon>Pezizomycotina</taxon>
        <taxon>Eurotiomycetes</taxon>
        <taxon>Eurotiomycetidae</taxon>
        <taxon>Onygenales</taxon>
        <taxon>Ajellomycetaceae</taxon>
        <taxon>Emergomyces</taxon>
    </lineage>
</organism>
<evidence type="ECO:0000259" key="2">
    <source>
        <dbReference type="Pfam" id="PF13193"/>
    </source>
</evidence>